<protein>
    <submittedName>
        <fullName evidence="1">Uncharacterized protein</fullName>
    </submittedName>
</protein>
<feature type="non-terminal residue" evidence="1">
    <location>
        <position position="1"/>
    </location>
</feature>
<evidence type="ECO:0000313" key="1">
    <source>
        <dbReference type="EMBL" id="GAH71157.1"/>
    </source>
</evidence>
<accession>X1HNU4</accession>
<gene>
    <name evidence="1" type="ORF">S03H2_53076</name>
</gene>
<comment type="caution">
    <text evidence="1">The sequence shown here is derived from an EMBL/GenBank/DDBJ whole genome shotgun (WGS) entry which is preliminary data.</text>
</comment>
<sequence>ENQKKHQKKEINKEGEKSFTVFFSHDTGQDQDPVVEYQINSWFLPVQFLFFPKLS</sequence>
<dbReference type="EMBL" id="BARU01033763">
    <property type="protein sequence ID" value="GAH71157.1"/>
    <property type="molecule type" value="Genomic_DNA"/>
</dbReference>
<reference evidence="1" key="1">
    <citation type="journal article" date="2014" name="Front. Microbiol.">
        <title>High frequency of phylogenetically diverse reductive dehalogenase-homologous genes in deep subseafloor sedimentary metagenomes.</title>
        <authorList>
            <person name="Kawai M."/>
            <person name="Futagami T."/>
            <person name="Toyoda A."/>
            <person name="Takaki Y."/>
            <person name="Nishi S."/>
            <person name="Hori S."/>
            <person name="Arai W."/>
            <person name="Tsubouchi T."/>
            <person name="Morono Y."/>
            <person name="Uchiyama I."/>
            <person name="Ito T."/>
            <person name="Fujiyama A."/>
            <person name="Inagaki F."/>
            <person name="Takami H."/>
        </authorList>
    </citation>
    <scope>NUCLEOTIDE SEQUENCE</scope>
    <source>
        <strain evidence="1">Expedition CK06-06</strain>
    </source>
</reference>
<dbReference type="AlphaFoldDB" id="X1HNU4"/>
<name>X1HNU4_9ZZZZ</name>
<proteinExistence type="predicted"/>
<organism evidence="1">
    <name type="scientific">marine sediment metagenome</name>
    <dbReference type="NCBI Taxonomy" id="412755"/>
    <lineage>
        <taxon>unclassified sequences</taxon>
        <taxon>metagenomes</taxon>
        <taxon>ecological metagenomes</taxon>
    </lineage>
</organism>